<evidence type="ECO:0000313" key="2">
    <source>
        <dbReference type="Proteomes" id="UP000824782"/>
    </source>
</evidence>
<sequence length="66" mass="7563">MWRVLCPSFIGLVQRVPQMSLSFTIHIGLLLQENLLLLHSDHQKTYIFGKCQDKVCDSLVVLMSSM</sequence>
<comment type="caution">
    <text evidence="1">The sequence shown here is derived from an EMBL/GenBank/DDBJ whole genome shotgun (WGS) entry which is preliminary data.</text>
</comment>
<dbReference type="EMBL" id="WNYA01002734">
    <property type="protein sequence ID" value="KAG8543899.1"/>
    <property type="molecule type" value="Genomic_DNA"/>
</dbReference>
<reference evidence="1" key="1">
    <citation type="thesis" date="2020" institute="ProQuest LLC" country="789 East Eisenhower Parkway, Ann Arbor, MI, USA">
        <title>Comparative Genomics and Chromosome Evolution.</title>
        <authorList>
            <person name="Mudd A.B."/>
        </authorList>
    </citation>
    <scope>NUCLEOTIDE SEQUENCE</scope>
    <source>
        <strain evidence="1">237g6f4</strain>
        <tissue evidence="1">Blood</tissue>
    </source>
</reference>
<organism evidence="1 2">
    <name type="scientific">Engystomops pustulosus</name>
    <name type="common">Tungara frog</name>
    <name type="synonym">Physalaemus pustulosus</name>
    <dbReference type="NCBI Taxonomy" id="76066"/>
    <lineage>
        <taxon>Eukaryota</taxon>
        <taxon>Metazoa</taxon>
        <taxon>Chordata</taxon>
        <taxon>Craniata</taxon>
        <taxon>Vertebrata</taxon>
        <taxon>Euteleostomi</taxon>
        <taxon>Amphibia</taxon>
        <taxon>Batrachia</taxon>
        <taxon>Anura</taxon>
        <taxon>Neobatrachia</taxon>
        <taxon>Hyloidea</taxon>
        <taxon>Leptodactylidae</taxon>
        <taxon>Leiuperinae</taxon>
        <taxon>Engystomops</taxon>
    </lineage>
</organism>
<protein>
    <submittedName>
        <fullName evidence="1">Uncharacterized protein</fullName>
    </submittedName>
</protein>
<accession>A0AAV6Z955</accession>
<evidence type="ECO:0000313" key="1">
    <source>
        <dbReference type="EMBL" id="KAG8543899.1"/>
    </source>
</evidence>
<dbReference type="Proteomes" id="UP000824782">
    <property type="component" value="Unassembled WGS sequence"/>
</dbReference>
<dbReference type="AlphaFoldDB" id="A0AAV6Z955"/>
<keyword evidence="2" id="KW-1185">Reference proteome</keyword>
<name>A0AAV6Z955_ENGPU</name>
<proteinExistence type="predicted"/>
<gene>
    <name evidence="1" type="ORF">GDO81_023427</name>
</gene>